<reference evidence="6" key="1">
    <citation type="submission" date="2024-03" db="EMBL/GenBank/DDBJ databases">
        <title>The Complete Genome of 'Candidatus Phytoplasma fraxini' AshY1 from the Ash Yellows Group.</title>
        <authorList>
            <person name="Boehm J.W."/>
            <person name="Huettel B."/>
            <person name="Schneider B."/>
            <person name="Kube M."/>
        </authorList>
    </citation>
    <scope>NUCLEOTIDE SEQUENCE [LARGE SCALE GENOMIC DNA]</scope>
    <source>
        <strain evidence="6">AshY1</strain>
    </source>
</reference>
<comment type="similarity">
    <text evidence="5">Belongs to the PPase family.</text>
</comment>
<comment type="function">
    <text evidence="5">Catalyzes the hydrolysis of inorganic pyrophosphate (PPi) forming two phosphate ions.</text>
</comment>
<proteinExistence type="inferred from homology"/>
<dbReference type="InterPro" id="IPR036649">
    <property type="entry name" value="Pyrophosphatase_sf"/>
</dbReference>
<feature type="binding site" evidence="5">
    <location>
        <position position="140"/>
    </location>
    <ligand>
        <name>substrate</name>
    </ligand>
</feature>
<gene>
    <name evidence="5" type="primary">ppa</name>
    <name evidence="6" type="ORF">AshY1_03060</name>
</gene>
<evidence type="ECO:0000256" key="3">
    <source>
        <dbReference type="ARBA" id="ARBA00022801"/>
    </source>
</evidence>
<comment type="catalytic activity">
    <reaction evidence="5">
        <text>diphosphate + H2O = 2 phosphate + H(+)</text>
        <dbReference type="Rhea" id="RHEA:24576"/>
        <dbReference type="ChEBI" id="CHEBI:15377"/>
        <dbReference type="ChEBI" id="CHEBI:15378"/>
        <dbReference type="ChEBI" id="CHEBI:33019"/>
        <dbReference type="ChEBI" id="CHEBI:43474"/>
        <dbReference type="EC" id="3.6.1.1"/>
    </reaction>
</comment>
<dbReference type="Pfam" id="PF00719">
    <property type="entry name" value="Pyrophosphatase"/>
    <property type="match status" value="1"/>
</dbReference>
<keyword evidence="5" id="KW-0963">Cytoplasm</keyword>
<dbReference type="PANTHER" id="PTHR10286">
    <property type="entry name" value="INORGANIC PYROPHOSPHATASE"/>
    <property type="match status" value="1"/>
</dbReference>
<feature type="binding site" evidence="5">
    <location>
        <position position="71"/>
    </location>
    <ligand>
        <name>Mg(2+)</name>
        <dbReference type="ChEBI" id="CHEBI:18420"/>
        <label>1</label>
    </ligand>
</feature>
<dbReference type="EMBL" id="CP146843">
    <property type="protein sequence ID" value="WYY26422.1"/>
    <property type="molecule type" value="Genomic_DNA"/>
</dbReference>
<feature type="binding site" evidence="5">
    <location>
        <position position="56"/>
    </location>
    <ligand>
        <name>substrate</name>
    </ligand>
</feature>
<accession>A0ABZ2U9J6</accession>
<dbReference type="Gene3D" id="3.90.80.10">
    <property type="entry name" value="Inorganic pyrophosphatase"/>
    <property type="match status" value="1"/>
</dbReference>
<feature type="binding site" evidence="5">
    <location>
        <position position="71"/>
    </location>
    <ligand>
        <name>Mg(2+)</name>
        <dbReference type="ChEBI" id="CHEBI:18420"/>
        <label>2</label>
    </ligand>
</feature>
<organism evidence="6 7">
    <name type="scientific">Ash yellows phytoplasma</name>
    <dbReference type="NCBI Taxonomy" id="35780"/>
    <lineage>
        <taxon>Bacteria</taxon>
        <taxon>Bacillati</taxon>
        <taxon>Mycoplasmatota</taxon>
        <taxon>Mollicutes</taxon>
        <taxon>Acholeplasmatales</taxon>
        <taxon>Acholeplasmataceae</taxon>
        <taxon>Candidatus Phytoplasma</taxon>
        <taxon>16SrVII (Ash yellows group)</taxon>
    </lineage>
</organism>
<feature type="binding site" evidence="5">
    <location>
        <position position="44"/>
    </location>
    <ligand>
        <name>substrate</name>
    </ligand>
</feature>
<dbReference type="Proteomes" id="UP001484199">
    <property type="component" value="Chromosome"/>
</dbReference>
<sequence>MNCLKKINLKRITENDFLVLIEISKGSNKKFELDKETGLLSLDRILNTSFVYPANYGFIPLTHSDDNDPLDVFVLSQEVLEPMVLVRCRPIGVIKMMDDGELDEKILAVPIKDSFMMECQDIKHISNSILKQIEHFLIHYKDLEQKKVVIEGIYGKFQSLSVIRKCLDKYQQIQK</sequence>
<dbReference type="PROSITE" id="PS00387">
    <property type="entry name" value="PPASE"/>
    <property type="match status" value="1"/>
</dbReference>
<keyword evidence="2 5" id="KW-0479">Metal-binding</keyword>
<evidence type="ECO:0000256" key="1">
    <source>
        <dbReference type="ARBA" id="ARBA00001946"/>
    </source>
</evidence>
<comment type="subunit">
    <text evidence="5">Homohexamer.</text>
</comment>
<protein>
    <recommendedName>
        <fullName evidence="5">Inorganic pyrophosphatase</fullName>
        <ecNumber evidence="5">3.6.1.1</ecNumber>
    </recommendedName>
    <alternativeName>
        <fullName evidence="5">Pyrophosphate phospho-hydrolase</fullName>
        <shortName evidence="5">PPase</shortName>
    </alternativeName>
</protein>
<name>A0ABZ2U9J6_ASHYP</name>
<dbReference type="SUPFAM" id="SSF50324">
    <property type="entry name" value="Inorganic pyrophosphatase"/>
    <property type="match status" value="1"/>
</dbReference>
<dbReference type="EC" id="3.6.1.1" evidence="5"/>
<keyword evidence="3 5" id="KW-0378">Hydrolase</keyword>
<evidence type="ECO:0000313" key="6">
    <source>
        <dbReference type="EMBL" id="WYY26422.1"/>
    </source>
</evidence>
<feature type="binding site" evidence="5">
    <location>
        <position position="66"/>
    </location>
    <ligand>
        <name>Mg(2+)</name>
        <dbReference type="ChEBI" id="CHEBI:18420"/>
        <label>1</label>
    </ligand>
</feature>
<dbReference type="CDD" id="cd00412">
    <property type="entry name" value="pyrophosphatase"/>
    <property type="match status" value="1"/>
</dbReference>
<dbReference type="RefSeq" id="WP_341266826.1">
    <property type="nucleotide sequence ID" value="NZ_CP146843.1"/>
</dbReference>
<evidence type="ECO:0000256" key="5">
    <source>
        <dbReference type="HAMAP-Rule" id="MF_00209"/>
    </source>
</evidence>
<feature type="binding site" evidence="5">
    <location>
        <position position="103"/>
    </location>
    <ligand>
        <name>Mg(2+)</name>
        <dbReference type="ChEBI" id="CHEBI:18420"/>
        <label>1</label>
    </ligand>
</feature>
<dbReference type="HAMAP" id="MF_00209">
    <property type="entry name" value="Inorganic_PPase"/>
    <property type="match status" value="1"/>
</dbReference>
<evidence type="ECO:0000313" key="7">
    <source>
        <dbReference type="Proteomes" id="UP001484199"/>
    </source>
</evidence>
<comment type="cofactor">
    <cofactor evidence="1 5">
        <name>Mg(2+)</name>
        <dbReference type="ChEBI" id="CHEBI:18420"/>
    </cofactor>
</comment>
<keyword evidence="4 5" id="KW-0460">Magnesium</keyword>
<feature type="binding site" evidence="5">
    <location>
        <position position="30"/>
    </location>
    <ligand>
        <name>substrate</name>
    </ligand>
</feature>
<comment type="subcellular location">
    <subcellularLocation>
        <location evidence="5">Cytoplasm</location>
    </subcellularLocation>
</comment>
<keyword evidence="7" id="KW-1185">Reference proteome</keyword>
<dbReference type="InterPro" id="IPR008162">
    <property type="entry name" value="Pyrophosphatase"/>
</dbReference>
<evidence type="ECO:0000256" key="2">
    <source>
        <dbReference type="ARBA" id="ARBA00022723"/>
    </source>
</evidence>
<evidence type="ECO:0000256" key="4">
    <source>
        <dbReference type="ARBA" id="ARBA00022842"/>
    </source>
</evidence>